<feature type="chain" id="PRO_5045813814" evidence="1">
    <location>
        <begin position="21"/>
        <end position="929"/>
    </location>
</feature>
<dbReference type="EMBL" id="JAACJS010000011">
    <property type="protein sequence ID" value="NCI49561.1"/>
    <property type="molecule type" value="Genomic_DNA"/>
</dbReference>
<feature type="signal peptide" evidence="1">
    <location>
        <begin position="1"/>
        <end position="20"/>
    </location>
</feature>
<reference evidence="2 3" key="1">
    <citation type="submission" date="2020-01" db="EMBL/GenBank/DDBJ databases">
        <title>Genome analysis.</title>
        <authorList>
            <person name="Wu S."/>
            <person name="Wang G."/>
        </authorList>
    </citation>
    <scope>NUCLEOTIDE SEQUENCE [LARGE SCALE GENOMIC DNA]</scope>
    <source>
        <strain evidence="2 3">SYL130</strain>
    </source>
</reference>
<keyword evidence="1" id="KW-0732">Signal</keyword>
<dbReference type="SUPFAM" id="SSF56935">
    <property type="entry name" value="Porins"/>
    <property type="match status" value="1"/>
</dbReference>
<gene>
    <name evidence="2" type="ORF">GWC95_06485</name>
</gene>
<keyword evidence="3" id="KW-1185">Reference proteome</keyword>
<dbReference type="Proteomes" id="UP000753802">
    <property type="component" value="Unassembled WGS sequence"/>
</dbReference>
<dbReference type="RefSeq" id="WP_161817875.1">
    <property type="nucleotide sequence ID" value="NZ_JAACJS010000011.1"/>
</dbReference>
<dbReference type="InterPro" id="IPR013784">
    <property type="entry name" value="Carb-bd-like_fold"/>
</dbReference>
<evidence type="ECO:0000313" key="2">
    <source>
        <dbReference type="EMBL" id="NCI49561.1"/>
    </source>
</evidence>
<sequence length="929" mass="103767">MRKILISIWLISCVFGAALAQVSKGTIKGQLVQDGGTKPVALATITVFNAKDTSLITYRLSNDNGEFSIPDLPLGLPLRILFTHVGRKIIRQEFTISSVAVVSLGKVVMPKDTASLGEVIIRAEIPPVIVRNDTVEFNAAAFKTLPNALVEDLLKKLPGLLVDRDGNITYNNKRVNKIMVDGRDFFGSDPKIASRNLPANIIDKIQVTDDKDAKYINPTALEWEIPQVINLKFKKDIKKGWFGKVFGGYGTHKQYEAGAMINSFRDTLQMSFIGFANNINKTGFSSKDLLELGGFNRSGFNNMNGNGSGALNIDGVSFGGGTTGRASQAGLGTNINTILGKGVVFNLQYFYGNEHTNIDRLVKADQFIKDTTLSTLSKSLTTVNTNSHQLSASLRKVYSPSRNLYFKPTVNYINMASDAGISTSAVTNKNGLVSVVNNAENILRSRWEYSHDLIYTDSRFRKPGGVFRISNSFSASNGLSNQFNRYDATYYVSTAVSTFVTQLRRTDAPSFLSRSNFSYANPLSKKTRLTGMASIDNFSDEQDIITFNKENTTNDYTAKVDSVSGQFSRTGYKSLVNGTLSWTINNDLFLNIGANWQWINIQNKFKGKPTISQDYHYIWPAVRLQLRRNVLSYNARTIEPQAADLQPVLNNTNPLFLTLGNISLKPYTLHTIGFTTGQYDGRKPLTFNIGLTYTIFQDAIVRARAIDSKGVQFSQPVNVDGVSSFSIYGGVSDRIKFNKDWTLVARLLNTSSYFHNVVLVNNKRSISETFTNTPSIEFNFNWRDKIEFYPKYSLANNNTAYEDPSFSNLHYTTHRIENGLVLRLVKRLVFEASVDYQYNPMLPVGIRKDMTLLNAAVNYVFLKDDRGVLKLSGYDLLNQNTGIARMITENIIQVTETQLIRQYFLISLTYNIRKFGTKTVGGKEGLFRL</sequence>
<evidence type="ECO:0000313" key="3">
    <source>
        <dbReference type="Proteomes" id="UP000753802"/>
    </source>
</evidence>
<dbReference type="SUPFAM" id="SSF49452">
    <property type="entry name" value="Starch-binding domain-like"/>
    <property type="match status" value="1"/>
</dbReference>
<accession>A0ABW9ZR23</accession>
<organism evidence="2 3">
    <name type="scientific">Sediminibacterium roseum</name>
    <dbReference type="NCBI Taxonomy" id="1978412"/>
    <lineage>
        <taxon>Bacteria</taxon>
        <taxon>Pseudomonadati</taxon>
        <taxon>Bacteroidota</taxon>
        <taxon>Chitinophagia</taxon>
        <taxon>Chitinophagales</taxon>
        <taxon>Chitinophagaceae</taxon>
        <taxon>Sediminibacterium</taxon>
    </lineage>
</organism>
<name>A0ABW9ZR23_9BACT</name>
<evidence type="ECO:0000256" key="1">
    <source>
        <dbReference type="SAM" id="SignalP"/>
    </source>
</evidence>
<comment type="caution">
    <text evidence="2">The sequence shown here is derived from an EMBL/GenBank/DDBJ whole genome shotgun (WGS) entry which is preliminary data.</text>
</comment>
<proteinExistence type="predicted"/>
<protein>
    <submittedName>
        <fullName evidence="2">Outer membrane beta-barrel protein</fullName>
    </submittedName>
</protein>